<keyword evidence="2" id="KW-1133">Transmembrane helix</keyword>
<dbReference type="PANTHER" id="PTHR43630">
    <property type="entry name" value="POLY-BETA-1,6-N-ACETYL-D-GLUCOSAMINE SYNTHASE"/>
    <property type="match status" value="1"/>
</dbReference>
<keyword evidence="4" id="KW-0808">Transferase</keyword>
<evidence type="ECO:0000313" key="4">
    <source>
        <dbReference type="EMBL" id="SDZ96926.1"/>
    </source>
</evidence>
<proteinExistence type="inferred from homology"/>
<reference evidence="4 5" key="1">
    <citation type="submission" date="2016-10" db="EMBL/GenBank/DDBJ databases">
        <authorList>
            <person name="de Groot N.N."/>
        </authorList>
    </citation>
    <scope>NUCLEOTIDE SEQUENCE [LARGE SCALE GENOMIC DNA]</scope>
    <source>
        <strain evidence="4 5">DSM 23581</strain>
    </source>
</reference>
<accession>A0A1H3XBZ6</accession>
<evidence type="ECO:0000256" key="1">
    <source>
        <dbReference type="ARBA" id="ARBA00038494"/>
    </source>
</evidence>
<feature type="domain" description="Glycosyltransferase 2-like" evidence="3">
    <location>
        <begin position="6"/>
        <end position="168"/>
    </location>
</feature>
<evidence type="ECO:0000313" key="5">
    <source>
        <dbReference type="Proteomes" id="UP000198820"/>
    </source>
</evidence>
<dbReference type="Proteomes" id="UP000198820">
    <property type="component" value="Unassembled WGS sequence"/>
</dbReference>
<comment type="similarity">
    <text evidence="1">Belongs to the glycosyltransferase 2 family. WaaE/KdtX subfamily.</text>
</comment>
<dbReference type="InterPro" id="IPR029044">
    <property type="entry name" value="Nucleotide-diphossugar_trans"/>
</dbReference>
<dbReference type="EMBL" id="FNQF01000002">
    <property type="protein sequence ID" value="SDZ96926.1"/>
    <property type="molecule type" value="Genomic_DNA"/>
</dbReference>
<dbReference type="InterPro" id="IPR001173">
    <property type="entry name" value="Glyco_trans_2-like"/>
</dbReference>
<sequence length="334" mass="38789">MEIYFSFIIPVYNRPQEIDELLHSFQSLDYHKAYEIVIVEDGSEQTSEVVIDSYKNQLNISYFKKGNTGPGDSRNFGMQRAKGNYYIILDSDVILPSYYLKSIETSLNSNYLDCFGGADRAHNSFSNIQKAIDFSMTSLITTGGIRGRKNANKSYEPRSFNMGISQKAFQKSGGFGQIHPGEDPDLSIRLKKMNFKLGFIPNAYLYHKRRIDFNKFYNQVKKFGLVRPILIKRFPETQKITFFFPSVFILGFIVSLMLSFVGLPYFIWLYLIYFLIAFVSAFIKYKSFNVAFYSIIAIFIQFSGYGFAFLQSYYHCILTDKNPQKKYPFLFFTK</sequence>
<protein>
    <submittedName>
        <fullName evidence="4">Glycosyl transferase family 2</fullName>
    </submittedName>
</protein>
<keyword evidence="2" id="KW-0812">Transmembrane</keyword>
<gene>
    <name evidence="4" type="ORF">SAMN05421540_102318</name>
</gene>
<feature type="transmembrane region" description="Helical" evidence="2">
    <location>
        <begin position="240"/>
        <end position="259"/>
    </location>
</feature>
<feature type="transmembrane region" description="Helical" evidence="2">
    <location>
        <begin position="265"/>
        <end position="283"/>
    </location>
</feature>
<dbReference type="AlphaFoldDB" id="A0A1H3XBZ6"/>
<name>A0A1H3XBZ6_9FLAO</name>
<dbReference type="Gene3D" id="3.90.550.10">
    <property type="entry name" value="Spore Coat Polysaccharide Biosynthesis Protein SpsA, Chain A"/>
    <property type="match status" value="1"/>
</dbReference>
<dbReference type="PANTHER" id="PTHR43630:SF2">
    <property type="entry name" value="GLYCOSYLTRANSFERASE"/>
    <property type="match status" value="1"/>
</dbReference>
<dbReference type="Pfam" id="PF00535">
    <property type="entry name" value="Glycos_transf_2"/>
    <property type="match status" value="1"/>
</dbReference>
<dbReference type="SUPFAM" id="SSF53448">
    <property type="entry name" value="Nucleotide-diphospho-sugar transferases"/>
    <property type="match status" value="1"/>
</dbReference>
<keyword evidence="2" id="KW-0472">Membrane</keyword>
<dbReference type="GO" id="GO:0016740">
    <property type="term" value="F:transferase activity"/>
    <property type="evidence" value="ECO:0007669"/>
    <property type="project" value="UniProtKB-KW"/>
</dbReference>
<evidence type="ECO:0000256" key="2">
    <source>
        <dbReference type="SAM" id="Phobius"/>
    </source>
</evidence>
<organism evidence="4 5">
    <name type="scientific">Psychroflexus halocasei</name>
    <dbReference type="NCBI Taxonomy" id="908615"/>
    <lineage>
        <taxon>Bacteria</taxon>
        <taxon>Pseudomonadati</taxon>
        <taxon>Bacteroidota</taxon>
        <taxon>Flavobacteriia</taxon>
        <taxon>Flavobacteriales</taxon>
        <taxon>Flavobacteriaceae</taxon>
        <taxon>Psychroflexus</taxon>
    </lineage>
</organism>
<dbReference type="STRING" id="908615.SAMN05421540_102318"/>
<feature type="transmembrane region" description="Helical" evidence="2">
    <location>
        <begin position="290"/>
        <end position="314"/>
    </location>
</feature>
<dbReference type="RefSeq" id="WP_093239648.1">
    <property type="nucleotide sequence ID" value="NZ_FNQF01000002.1"/>
</dbReference>
<keyword evidence="5" id="KW-1185">Reference proteome</keyword>
<evidence type="ECO:0000259" key="3">
    <source>
        <dbReference type="Pfam" id="PF00535"/>
    </source>
</evidence>